<dbReference type="GO" id="GO:0043130">
    <property type="term" value="F:ubiquitin binding"/>
    <property type="evidence" value="ECO:0007669"/>
    <property type="project" value="TreeGrafter"/>
</dbReference>
<dbReference type="EMBL" id="JBCGBO010000006">
    <property type="protein sequence ID" value="KAK9193034.1"/>
    <property type="molecule type" value="Genomic_DNA"/>
</dbReference>
<evidence type="ECO:0000259" key="2">
    <source>
        <dbReference type="SMART" id="SM00594"/>
    </source>
</evidence>
<evidence type="ECO:0000256" key="1">
    <source>
        <dbReference type="SAM" id="MobiDB-lite"/>
    </source>
</evidence>
<dbReference type="InterPro" id="IPR036249">
    <property type="entry name" value="Thioredoxin-like_sf"/>
</dbReference>
<accession>A0AAP0QI92</accession>
<dbReference type="InterPro" id="IPR050730">
    <property type="entry name" value="UBX_domain-protein"/>
</dbReference>
<reference evidence="3 4" key="1">
    <citation type="submission" date="2024-05" db="EMBL/GenBank/DDBJ databases">
        <title>Haplotype-resolved chromosome-level genome assembly of Huyou (Citrus changshanensis).</title>
        <authorList>
            <person name="Miao C."/>
            <person name="Chen W."/>
            <person name="Wu Y."/>
            <person name="Wang L."/>
            <person name="Zhao S."/>
            <person name="Grierson D."/>
            <person name="Xu C."/>
            <person name="Chen K."/>
        </authorList>
    </citation>
    <scope>NUCLEOTIDE SEQUENCE [LARGE SCALE GENOMIC DNA]</scope>
    <source>
        <strain evidence="3">01-14</strain>
        <tissue evidence="3">Leaf</tissue>
    </source>
</reference>
<dbReference type="AlphaFoldDB" id="A0AAP0QI92"/>
<sequence>MVECYGKQATSWKLDETILLFFAVNEADATAPPSYSALAANANSRPDQNLETGGQDGGYEVCVPPHAKDLFYNDASTTDTSHDILASLYRPPFHVMFNGSFEKAKDAALAQDKWLLVNLQSTKEFSSLMEYDDMSEGRKVCSFYNMDSIPAVLVIDPITGQKICSWCGMINPQPLGEMLLPFMDRSPRKCATIIIERQRASSTTPQRNIKDTIGVSPSDADVTSAAKEATSTTQGTAYPALPEEPNVDGKL</sequence>
<protein>
    <recommendedName>
        <fullName evidence="2">UAS domain-containing protein</fullName>
    </recommendedName>
</protein>
<dbReference type="Gene3D" id="3.40.30.10">
    <property type="entry name" value="Glutaredoxin"/>
    <property type="match status" value="2"/>
</dbReference>
<dbReference type="SMART" id="SM00594">
    <property type="entry name" value="UAS"/>
    <property type="match status" value="1"/>
</dbReference>
<dbReference type="InterPro" id="IPR006577">
    <property type="entry name" value="UAS"/>
</dbReference>
<keyword evidence="4" id="KW-1185">Reference proteome</keyword>
<feature type="region of interest" description="Disordered" evidence="1">
    <location>
        <begin position="201"/>
        <end position="251"/>
    </location>
</feature>
<dbReference type="PANTHER" id="PTHR23322:SF6">
    <property type="entry name" value="UBX DOMAIN-CONTAINING PROTEIN 7"/>
    <property type="match status" value="1"/>
</dbReference>
<evidence type="ECO:0000313" key="4">
    <source>
        <dbReference type="Proteomes" id="UP001428341"/>
    </source>
</evidence>
<dbReference type="SUPFAM" id="SSF52833">
    <property type="entry name" value="Thioredoxin-like"/>
    <property type="match status" value="1"/>
</dbReference>
<dbReference type="Proteomes" id="UP001428341">
    <property type="component" value="Unassembled WGS sequence"/>
</dbReference>
<gene>
    <name evidence="3" type="ORF">WN944_003730</name>
</gene>
<dbReference type="CDD" id="cd02958">
    <property type="entry name" value="UAS"/>
    <property type="match status" value="1"/>
</dbReference>
<name>A0AAP0QI92_9ROSI</name>
<dbReference type="PANTHER" id="PTHR23322">
    <property type="entry name" value="FAS-ASSOCIATED PROTEIN"/>
    <property type="match status" value="1"/>
</dbReference>
<dbReference type="GO" id="GO:0043161">
    <property type="term" value="P:proteasome-mediated ubiquitin-dependent protein catabolic process"/>
    <property type="evidence" value="ECO:0007669"/>
    <property type="project" value="TreeGrafter"/>
</dbReference>
<evidence type="ECO:0000313" key="3">
    <source>
        <dbReference type="EMBL" id="KAK9193034.1"/>
    </source>
</evidence>
<proteinExistence type="predicted"/>
<comment type="caution">
    <text evidence="3">The sequence shown here is derived from an EMBL/GenBank/DDBJ whole genome shotgun (WGS) entry which is preliminary data.</text>
</comment>
<dbReference type="GO" id="GO:0005634">
    <property type="term" value="C:nucleus"/>
    <property type="evidence" value="ECO:0007669"/>
    <property type="project" value="TreeGrafter"/>
</dbReference>
<feature type="domain" description="UAS" evidence="2">
    <location>
        <begin position="84"/>
        <end position="184"/>
    </location>
</feature>
<organism evidence="3 4">
    <name type="scientific">Citrus x changshan-huyou</name>
    <dbReference type="NCBI Taxonomy" id="2935761"/>
    <lineage>
        <taxon>Eukaryota</taxon>
        <taxon>Viridiplantae</taxon>
        <taxon>Streptophyta</taxon>
        <taxon>Embryophyta</taxon>
        <taxon>Tracheophyta</taxon>
        <taxon>Spermatophyta</taxon>
        <taxon>Magnoliopsida</taxon>
        <taxon>eudicotyledons</taxon>
        <taxon>Gunneridae</taxon>
        <taxon>Pentapetalae</taxon>
        <taxon>rosids</taxon>
        <taxon>malvids</taxon>
        <taxon>Sapindales</taxon>
        <taxon>Rutaceae</taxon>
        <taxon>Aurantioideae</taxon>
        <taxon>Citrus</taxon>
    </lineage>
</organism>